<keyword evidence="9" id="KW-1185">Reference proteome</keyword>
<dbReference type="PROSITE" id="PS00101">
    <property type="entry name" value="HEXAPEP_TRANSFERASES"/>
    <property type="match status" value="1"/>
</dbReference>
<feature type="domain" description="PglD N-terminal" evidence="7">
    <location>
        <begin position="2"/>
        <end position="78"/>
    </location>
</feature>
<name>A0A1W2BTF7_9SPHI</name>
<dbReference type="GO" id="GO:0016746">
    <property type="term" value="F:acyltransferase activity"/>
    <property type="evidence" value="ECO:0007669"/>
    <property type="project" value="UniProtKB-KW"/>
</dbReference>
<dbReference type="EMBL" id="FWXT01000001">
    <property type="protein sequence ID" value="SMC75858.1"/>
    <property type="molecule type" value="Genomic_DNA"/>
</dbReference>
<keyword evidence="3" id="KW-0677">Repeat</keyword>
<dbReference type="PANTHER" id="PTHR43300">
    <property type="entry name" value="ACETYLTRANSFERASE"/>
    <property type="match status" value="1"/>
</dbReference>
<dbReference type="Gene3D" id="2.160.10.10">
    <property type="entry name" value="Hexapeptide repeat proteins"/>
    <property type="match status" value="1"/>
</dbReference>
<dbReference type="OrthoDB" id="9794407at2"/>
<feature type="active site" description="Proton acceptor" evidence="5">
    <location>
        <position position="135"/>
    </location>
</feature>
<dbReference type="InterPro" id="IPR050179">
    <property type="entry name" value="Trans_hexapeptide_repeat"/>
</dbReference>
<feature type="site" description="Increases basicity of active site His" evidence="5">
    <location>
        <position position="136"/>
    </location>
</feature>
<dbReference type="Pfam" id="PF00132">
    <property type="entry name" value="Hexapep"/>
    <property type="match status" value="1"/>
</dbReference>
<evidence type="ECO:0000256" key="1">
    <source>
        <dbReference type="ARBA" id="ARBA00007274"/>
    </source>
</evidence>
<evidence type="ECO:0000256" key="4">
    <source>
        <dbReference type="ARBA" id="ARBA00023315"/>
    </source>
</evidence>
<dbReference type="InterPro" id="IPR011004">
    <property type="entry name" value="Trimer_LpxA-like_sf"/>
</dbReference>
<evidence type="ECO:0000256" key="3">
    <source>
        <dbReference type="ARBA" id="ARBA00022737"/>
    </source>
</evidence>
<dbReference type="NCBIfam" id="TIGR03570">
    <property type="entry name" value="NeuD_NnaD"/>
    <property type="match status" value="1"/>
</dbReference>
<proteinExistence type="inferred from homology"/>
<dbReference type="InterPro" id="IPR018357">
    <property type="entry name" value="Hexapep_transf_CS"/>
</dbReference>
<feature type="binding site" evidence="6">
    <location>
        <position position="67"/>
    </location>
    <ligand>
        <name>substrate</name>
    </ligand>
</feature>
<evidence type="ECO:0000313" key="8">
    <source>
        <dbReference type="EMBL" id="SMC75858.1"/>
    </source>
</evidence>
<reference evidence="9" key="1">
    <citation type="submission" date="2017-04" db="EMBL/GenBank/DDBJ databases">
        <authorList>
            <person name="Varghese N."/>
            <person name="Submissions S."/>
        </authorList>
    </citation>
    <scope>NUCLEOTIDE SEQUENCE [LARGE SCALE GENOMIC DNA]</scope>
    <source>
        <strain evidence="9">DSM 12126</strain>
    </source>
</reference>
<accession>A0A1W2BTF7</accession>
<keyword evidence="4 8" id="KW-0012">Acyltransferase</keyword>
<dbReference type="InterPro" id="IPR020019">
    <property type="entry name" value="AcTrfase_PglD-like"/>
</dbReference>
<dbReference type="InterPro" id="IPR041561">
    <property type="entry name" value="PglD_N"/>
</dbReference>
<dbReference type="SUPFAM" id="SSF51161">
    <property type="entry name" value="Trimeric LpxA-like enzymes"/>
    <property type="match status" value="1"/>
</dbReference>
<comment type="similarity">
    <text evidence="1">Belongs to the transferase hexapeptide repeat family.</text>
</comment>
<sequence length="217" mass="23415">MLIVGASGFAKEILQIFHDTNNLSDLAFYDDINANQSVFERFQVLKNELEVKAYFEAHGPEFTLGLGNPQLRNKLYIKFKELGGKFSSAISPFARIGNYNVTLGIGTNVLSGATFSNSTKIGIGGIVYYNVVVTHDCIIGDFVELSPNVQLLGRCEIGSFTQVGSNVVVLPDVKIGTNVIIGAGAVVTKNVPDNCLVVGVPAKVIKYLEPLNLAKLF</sequence>
<evidence type="ECO:0000313" key="9">
    <source>
        <dbReference type="Proteomes" id="UP000192756"/>
    </source>
</evidence>
<gene>
    <name evidence="8" type="ORF">SAMN04488524_2603</name>
</gene>
<evidence type="ECO:0000256" key="2">
    <source>
        <dbReference type="ARBA" id="ARBA00022679"/>
    </source>
</evidence>
<dbReference type="InterPro" id="IPR001451">
    <property type="entry name" value="Hexapep"/>
</dbReference>
<dbReference type="Gene3D" id="3.40.50.20">
    <property type="match status" value="1"/>
</dbReference>
<dbReference type="STRING" id="151894.SAMN04488524_2603"/>
<organism evidence="8 9">
    <name type="scientific">Pedobacter africanus</name>
    <dbReference type="NCBI Taxonomy" id="151894"/>
    <lineage>
        <taxon>Bacteria</taxon>
        <taxon>Pseudomonadati</taxon>
        <taxon>Bacteroidota</taxon>
        <taxon>Sphingobacteriia</taxon>
        <taxon>Sphingobacteriales</taxon>
        <taxon>Sphingobacteriaceae</taxon>
        <taxon>Pedobacter</taxon>
    </lineage>
</organism>
<protein>
    <submittedName>
        <fullName evidence="8">Sugar O-acyltransferase, sialic acid O-acetyltransferase NeuD family</fullName>
    </submittedName>
</protein>
<dbReference type="Proteomes" id="UP000192756">
    <property type="component" value="Unassembled WGS sequence"/>
</dbReference>
<dbReference type="Pfam" id="PF17836">
    <property type="entry name" value="PglD_N"/>
    <property type="match status" value="1"/>
</dbReference>
<dbReference type="CDD" id="cd03360">
    <property type="entry name" value="LbH_AT_putative"/>
    <property type="match status" value="1"/>
</dbReference>
<dbReference type="AlphaFoldDB" id="A0A1W2BTF7"/>
<evidence type="ECO:0000259" key="7">
    <source>
        <dbReference type="Pfam" id="PF17836"/>
    </source>
</evidence>
<evidence type="ECO:0000256" key="6">
    <source>
        <dbReference type="PIRSR" id="PIRSR620019-2"/>
    </source>
</evidence>
<keyword evidence="2 8" id="KW-0808">Transferase</keyword>
<evidence type="ECO:0000256" key="5">
    <source>
        <dbReference type="PIRSR" id="PIRSR620019-1"/>
    </source>
</evidence>
<dbReference type="RefSeq" id="WP_084239182.1">
    <property type="nucleotide sequence ID" value="NZ_FWXT01000001.1"/>
</dbReference>